<feature type="chain" id="PRO_5001979241" description="Peptidase A1 domain-containing protein" evidence="7">
    <location>
        <begin position="17"/>
        <end position="466"/>
    </location>
</feature>
<dbReference type="Proteomes" id="UP000039046">
    <property type="component" value="Unassembled WGS sequence"/>
</dbReference>
<keyword evidence="5" id="KW-0378">Hydrolase</keyword>
<dbReference type="InterPro" id="IPR001969">
    <property type="entry name" value="Aspartic_peptidase_AS"/>
</dbReference>
<dbReference type="InterPro" id="IPR001461">
    <property type="entry name" value="Aspartic_peptidase_A1"/>
</dbReference>
<evidence type="ECO:0000313" key="10">
    <source>
        <dbReference type="Proteomes" id="UP000039046"/>
    </source>
</evidence>
<dbReference type="InterPro" id="IPR021109">
    <property type="entry name" value="Peptidase_aspartic_dom_sf"/>
</dbReference>
<dbReference type="GO" id="GO:0006508">
    <property type="term" value="P:proteolysis"/>
    <property type="evidence" value="ECO:0007669"/>
    <property type="project" value="UniProtKB-KW"/>
</dbReference>
<gene>
    <name evidence="9" type="ORF">VHEMI04106</name>
</gene>
<dbReference type="AlphaFoldDB" id="A0A0A1SUH6"/>
<dbReference type="SUPFAM" id="SSF50630">
    <property type="entry name" value="Acid proteases"/>
    <property type="match status" value="1"/>
</dbReference>
<keyword evidence="4" id="KW-1015">Disulfide bond</keyword>
<evidence type="ECO:0000256" key="6">
    <source>
        <dbReference type="SAM" id="MobiDB-lite"/>
    </source>
</evidence>
<accession>A0A0A1SUH6</accession>
<dbReference type="PANTHER" id="PTHR47966:SF65">
    <property type="entry name" value="ASPARTIC-TYPE ENDOPEPTIDASE"/>
    <property type="match status" value="1"/>
</dbReference>
<evidence type="ECO:0000256" key="3">
    <source>
        <dbReference type="PIRSR" id="PIRSR601461-1"/>
    </source>
</evidence>
<evidence type="ECO:0000256" key="1">
    <source>
        <dbReference type="ARBA" id="ARBA00007447"/>
    </source>
</evidence>
<dbReference type="EMBL" id="CDHN01000002">
    <property type="protein sequence ID" value="CEJ86441.1"/>
    <property type="molecule type" value="Genomic_DNA"/>
</dbReference>
<feature type="region of interest" description="Disordered" evidence="6">
    <location>
        <begin position="407"/>
        <end position="432"/>
    </location>
</feature>
<keyword evidence="2 5" id="KW-0064">Aspartyl protease</keyword>
<dbReference type="HOGENOM" id="CLU_013253_9_3_1"/>
<dbReference type="PANTHER" id="PTHR47966">
    <property type="entry name" value="BETA-SITE APP-CLEAVING ENZYME, ISOFORM A-RELATED"/>
    <property type="match status" value="1"/>
</dbReference>
<protein>
    <recommendedName>
        <fullName evidence="8">Peptidase A1 domain-containing protein</fullName>
    </recommendedName>
</protein>
<dbReference type="GO" id="GO:0004190">
    <property type="term" value="F:aspartic-type endopeptidase activity"/>
    <property type="evidence" value="ECO:0007669"/>
    <property type="project" value="UniProtKB-KW"/>
</dbReference>
<dbReference type="PRINTS" id="PR00792">
    <property type="entry name" value="PEPSIN"/>
</dbReference>
<dbReference type="STRING" id="1531966.A0A0A1SUH6"/>
<evidence type="ECO:0000259" key="8">
    <source>
        <dbReference type="PROSITE" id="PS51767"/>
    </source>
</evidence>
<evidence type="ECO:0000313" key="9">
    <source>
        <dbReference type="EMBL" id="CEJ86441.1"/>
    </source>
</evidence>
<keyword evidence="10" id="KW-1185">Reference proteome</keyword>
<feature type="active site" evidence="3">
    <location>
        <position position="256"/>
    </location>
</feature>
<evidence type="ECO:0000256" key="7">
    <source>
        <dbReference type="SAM" id="SignalP"/>
    </source>
</evidence>
<comment type="similarity">
    <text evidence="1 5">Belongs to the peptidase A1 family.</text>
</comment>
<feature type="compositionally biased region" description="Polar residues" evidence="6">
    <location>
        <begin position="423"/>
        <end position="432"/>
    </location>
</feature>
<reference evidence="9 10" key="1">
    <citation type="journal article" date="2015" name="Genome Announc.">
        <title>Draft Genome Sequence and Gene Annotation of the Entomopathogenic Fungus Verticillium hemipterigenum.</title>
        <authorList>
            <person name="Horn F."/>
            <person name="Habel A."/>
            <person name="Scharf D.H."/>
            <person name="Dworschak J."/>
            <person name="Brakhage A.A."/>
            <person name="Guthke R."/>
            <person name="Hertweck C."/>
            <person name="Linde J."/>
        </authorList>
    </citation>
    <scope>NUCLEOTIDE SEQUENCE [LARGE SCALE GENOMIC DNA]</scope>
</reference>
<feature type="domain" description="Peptidase A1" evidence="8">
    <location>
        <begin position="37"/>
        <end position="382"/>
    </location>
</feature>
<dbReference type="Pfam" id="PF00026">
    <property type="entry name" value="Asp"/>
    <property type="match status" value="1"/>
</dbReference>
<evidence type="ECO:0000256" key="2">
    <source>
        <dbReference type="ARBA" id="ARBA00022750"/>
    </source>
</evidence>
<keyword evidence="7" id="KW-0732">Signal</keyword>
<feature type="signal peptide" evidence="7">
    <location>
        <begin position="1"/>
        <end position="16"/>
    </location>
</feature>
<name>A0A0A1SUH6_9HYPO</name>
<dbReference type="PROSITE" id="PS51767">
    <property type="entry name" value="PEPTIDASE_A1"/>
    <property type="match status" value="1"/>
</dbReference>
<dbReference type="OrthoDB" id="771136at2759"/>
<dbReference type="Gene3D" id="2.40.70.10">
    <property type="entry name" value="Acid Proteases"/>
    <property type="match status" value="2"/>
</dbReference>
<sequence length="466" mass="50155">MKLLLPTAAFMAVVHAGTVSLDMVRRQNTENIGLYSRQHARHLEETPQKVTLLVDTGSTDTFVLTTNGTCAREDANCLTPYDPDQSSTLTRATPDELTDDDFYATFVDKTFAKGKYAKDDFTVGDVTLAQQIIGVADTSNTTEGILGLAFDDLEVSNERKTGAERYPSFLTKMAATGAISRRVFSMSLGAASGNLRFGGIDTERFYEDLAKIPITERHFEDDGTPGSYSILLDDFTAKGISPEIAPFRRGQVAILDSGTTDTVLPRLQAVAIANALGAVGNKNYTGSGNNGLVDCKRRNENVTLEFVLGGKKLYIPIANFIADEEFSKDKLNNMDDAARAFSKICTLRISSAENVDGLYFGDSFLRSVYVVHDVDNKIIGLAQANLQSTKSNVIEIGAKDPIPNAKGAALPDQVVKTGRDGPQKNTSDKTSAADNMLHVPTVAFAVVVAAILLASKGPACVLRALE</sequence>
<dbReference type="InterPro" id="IPR033121">
    <property type="entry name" value="PEPTIDASE_A1"/>
</dbReference>
<evidence type="ECO:0000256" key="4">
    <source>
        <dbReference type="PIRSR" id="PIRSR601461-2"/>
    </source>
</evidence>
<proteinExistence type="inferred from homology"/>
<feature type="active site" evidence="3">
    <location>
        <position position="55"/>
    </location>
</feature>
<evidence type="ECO:0000256" key="5">
    <source>
        <dbReference type="RuleBase" id="RU000454"/>
    </source>
</evidence>
<feature type="disulfide bond" evidence="4">
    <location>
        <begin position="295"/>
        <end position="345"/>
    </location>
</feature>
<keyword evidence="5" id="KW-0645">Protease</keyword>
<dbReference type="PROSITE" id="PS00141">
    <property type="entry name" value="ASP_PROTEASE"/>
    <property type="match status" value="1"/>
</dbReference>
<organism evidence="9 10">
    <name type="scientific">[Torrubiella] hemipterigena</name>
    <dbReference type="NCBI Taxonomy" id="1531966"/>
    <lineage>
        <taxon>Eukaryota</taxon>
        <taxon>Fungi</taxon>
        <taxon>Dikarya</taxon>
        <taxon>Ascomycota</taxon>
        <taxon>Pezizomycotina</taxon>
        <taxon>Sordariomycetes</taxon>
        <taxon>Hypocreomycetidae</taxon>
        <taxon>Hypocreales</taxon>
        <taxon>Clavicipitaceae</taxon>
        <taxon>Clavicipitaceae incertae sedis</taxon>
        <taxon>'Torrubiella' clade</taxon>
    </lineage>
</organism>